<dbReference type="OrthoDB" id="9842253at2"/>
<keyword evidence="1" id="KW-1133">Transmembrane helix</keyword>
<gene>
    <name evidence="2" type="ORF">EWM59_08945</name>
</gene>
<evidence type="ECO:0000313" key="3">
    <source>
        <dbReference type="Proteomes" id="UP000293162"/>
    </source>
</evidence>
<dbReference type="EMBL" id="SEWF01000010">
    <property type="protein sequence ID" value="RYU96014.1"/>
    <property type="molecule type" value="Genomic_DNA"/>
</dbReference>
<keyword evidence="1" id="KW-0472">Membrane</keyword>
<feature type="transmembrane region" description="Helical" evidence="1">
    <location>
        <begin position="42"/>
        <end position="60"/>
    </location>
</feature>
<protein>
    <recommendedName>
        <fullName evidence="4">Osmoprotectant transporter permease</fullName>
    </recommendedName>
</protein>
<sequence length="98" mass="10775">MNTNLMLTFFKIGAVINGIAILIAFIHLVVDAIEQSTTDNAVITLIIIAYIALSTLGYFLKLHNHLKAALIAIWIPAFPVALMGILFLLLIIINPDFK</sequence>
<comment type="caution">
    <text evidence="2">The sequence shown here is derived from an EMBL/GenBank/DDBJ whole genome shotgun (WGS) entry which is preliminary data.</text>
</comment>
<organism evidence="2 3">
    <name type="scientific">Emticicia agri</name>
    <dbReference type="NCBI Taxonomy" id="2492393"/>
    <lineage>
        <taxon>Bacteria</taxon>
        <taxon>Pseudomonadati</taxon>
        <taxon>Bacteroidota</taxon>
        <taxon>Cytophagia</taxon>
        <taxon>Cytophagales</taxon>
        <taxon>Leadbetterellaceae</taxon>
        <taxon>Emticicia</taxon>
    </lineage>
</organism>
<evidence type="ECO:0000256" key="1">
    <source>
        <dbReference type="SAM" id="Phobius"/>
    </source>
</evidence>
<dbReference type="AlphaFoldDB" id="A0A4Q5M1B5"/>
<dbReference type="Proteomes" id="UP000293162">
    <property type="component" value="Unassembled WGS sequence"/>
</dbReference>
<name>A0A4Q5M1B5_9BACT</name>
<proteinExistence type="predicted"/>
<feature type="transmembrane region" description="Helical" evidence="1">
    <location>
        <begin position="12"/>
        <end position="30"/>
    </location>
</feature>
<evidence type="ECO:0000313" key="2">
    <source>
        <dbReference type="EMBL" id="RYU96014.1"/>
    </source>
</evidence>
<accession>A0A4Q5M1B5</accession>
<keyword evidence="1" id="KW-0812">Transmembrane</keyword>
<evidence type="ECO:0008006" key="4">
    <source>
        <dbReference type="Google" id="ProtNLM"/>
    </source>
</evidence>
<dbReference type="RefSeq" id="WP_130020621.1">
    <property type="nucleotide sequence ID" value="NZ_SEWF01000010.1"/>
</dbReference>
<keyword evidence="3" id="KW-1185">Reference proteome</keyword>
<feature type="transmembrane region" description="Helical" evidence="1">
    <location>
        <begin position="72"/>
        <end position="93"/>
    </location>
</feature>
<reference evidence="2 3" key="1">
    <citation type="submission" date="2019-02" db="EMBL/GenBank/DDBJ databases">
        <title>Bacterial novel species Emticicia sp. 17J42-9 isolated from soil.</title>
        <authorList>
            <person name="Jung H.-Y."/>
        </authorList>
    </citation>
    <scope>NUCLEOTIDE SEQUENCE [LARGE SCALE GENOMIC DNA]</scope>
    <source>
        <strain evidence="2 3">17J42-9</strain>
    </source>
</reference>